<accession>A0A4P9ZMT9</accession>
<gene>
    <name evidence="2" type="ORF">BJ085DRAFT_40910</name>
</gene>
<feature type="region of interest" description="Disordered" evidence="1">
    <location>
        <begin position="473"/>
        <end position="508"/>
    </location>
</feature>
<evidence type="ECO:0000313" key="3">
    <source>
        <dbReference type="Proteomes" id="UP000268162"/>
    </source>
</evidence>
<evidence type="ECO:0000313" key="2">
    <source>
        <dbReference type="EMBL" id="RKP33620.1"/>
    </source>
</evidence>
<feature type="region of interest" description="Disordered" evidence="1">
    <location>
        <begin position="109"/>
        <end position="129"/>
    </location>
</feature>
<reference evidence="3" key="1">
    <citation type="journal article" date="2018" name="Nat. Microbiol.">
        <title>Leveraging single-cell genomics to expand the fungal tree of life.</title>
        <authorList>
            <person name="Ahrendt S.R."/>
            <person name="Quandt C.A."/>
            <person name="Ciobanu D."/>
            <person name="Clum A."/>
            <person name="Salamov A."/>
            <person name="Andreopoulos B."/>
            <person name="Cheng J.F."/>
            <person name="Woyke T."/>
            <person name="Pelin A."/>
            <person name="Henrissat B."/>
            <person name="Reynolds N.K."/>
            <person name="Benny G.L."/>
            <person name="Smith M.E."/>
            <person name="James T.Y."/>
            <person name="Grigoriev I.V."/>
        </authorList>
    </citation>
    <scope>NUCLEOTIDE SEQUENCE [LARGE SCALE GENOMIC DNA]</scope>
    <source>
        <strain evidence="3">RSA 468</strain>
    </source>
</reference>
<dbReference type="EMBL" id="ML003692">
    <property type="protein sequence ID" value="RKP33620.1"/>
    <property type="molecule type" value="Genomic_DNA"/>
</dbReference>
<protein>
    <recommendedName>
        <fullName evidence="4">TRAF-type domain-containing protein</fullName>
    </recommendedName>
</protein>
<proteinExistence type="predicted"/>
<dbReference type="Gene3D" id="3.30.40.10">
    <property type="entry name" value="Zinc/RING finger domain, C3HC4 (zinc finger)"/>
    <property type="match status" value="1"/>
</dbReference>
<feature type="region of interest" description="Disordered" evidence="1">
    <location>
        <begin position="1"/>
        <end position="33"/>
    </location>
</feature>
<sequence length="508" mass="55404">MSRSSHSNSSVVWSPTDNPMSPSAGSSSDTSRLPNSADIDLHATIDYVDTVNSNLVCCICQFPYTEPLTLGSMPRKELYLHLPNCPHGTRDCVKCRICLSSRHISISGDPNKSFGDGPPSSSLEEPDSDGVPTVACKFCSQRCPEAHIIDHQTRCPSRQTFCTYKAYGCTWTGDSSEALQEHLNDTCFCHKLSGLLEFQDQRYRNLQCTNTELQRSVASLQALVDRYIVGQLPSTEARGIMEGPSAHDLANFSSDPGDGLDTLDPDEWSIPIYDALSVPPPPSHNPPPVTSFTPSGEPVPEWEDLALNPRGRLAGRPLHPLHIIRPSPPIYGVDGNWYYPTGVPGSHIPFPGSTSPIHHGHDDLDGSFPPTHIIGPPPPLDDAANARLDDLALQVGRIRFDLDLLAAQVTQSETQITTLATQRQEENLQLRLDVEKLQGLYTKMKARFQAVTGHTRQLSDSVAGLLNRPLPAAFPNPLRTGAPGPTIHHPPGPNTGSSRANKPYQPRL</sequence>
<dbReference type="STRING" id="215637.A0A4P9ZMT9"/>
<feature type="compositionally biased region" description="Low complexity" evidence="1">
    <location>
        <begin position="1"/>
        <end position="14"/>
    </location>
</feature>
<dbReference type="InterPro" id="IPR013083">
    <property type="entry name" value="Znf_RING/FYVE/PHD"/>
</dbReference>
<feature type="compositionally biased region" description="Polar residues" evidence="1">
    <location>
        <begin position="15"/>
        <end position="33"/>
    </location>
</feature>
<organism evidence="2 3">
    <name type="scientific">Dimargaris cristalligena</name>
    <dbReference type="NCBI Taxonomy" id="215637"/>
    <lineage>
        <taxon>Eukaryota</taxon>
        <taxon>Fungi</taxon>
        <taxon>Fungi incertae sedis</taxon>
        <taxon>Zoopagomycota</taxon>
        <taxon>Kickxellomycotina</taxon>
        <taxon>Dimargaritomycetes</taxon>
        <taxon>Dimargaritales</taxon>
        <taxon>Dimargaritaceae</taxon>
        <taxon>Dimargaris</taxon>
    </lineage>
</organism>
<keyword evidence="3" id="KW-1185">Reference proteome</keyword>
<name>A0A4P9ZMT9_9FUNG</name>
<dbReference type="AlphaFoldDB" id="A0A4P9ZMT9"/>
<evidence type="ECO:0000256" key="1">
    <source>
        <dbReference type="SAM" id="MobiDB-lite"/>
    </source>
</evidence>
<dbReference type="SUPFAM" id="SSF49599">
    <property type="entry name" value="TRAF domain-like"/>
    <property type="match status" value="1"/>
</dbReference>
<evidence type="ECO:0008006" key="4">
    <source>
        <dbReference type="Google" id="ProtNLM"/>
    </source>
</evidence>
<dbReference type="Proteomes" id="UP000268162">
    <property type="component" value="Unassembled WGS sequence"/>
</dbReference>